<dbReference type="GO" id="GO:0006355">
    <property type="term" value="P:regulation of DNA-templated transcription"/>
    <property type="evidence" value="ECO:0007669"/>
    <property type="project" value="UniProtKB-ARBA"/>
</dbReference>
<evidence type="ECO:0000259" key="3">
    <source>
        <dbReference type="PROSITE" id="PS50977"/>
    </source>
</evidence>
<dbReference type="AlphaFoldDB" id="A0A5R9BW21"/>
<dbReference type="InterPro" id="IPR023772">
    <property type="entry name" value="DNA-bd_HTH_TetR-type_CS"/>
</dbReference>
<dbReference type="InterPro" id="IPR001647">
    <property type="entry name" value="HTH_TetR"/>
</dbReference>
<dbReference type="Gene3D" id="1.10.357.10">
    <property type="entry name" value="Tetracycline Repressor, domain 2"/>
    <property type="match status" value="1"/>
</dbReference>
<dbReference type="PROSITE" id="PS01081">
    <property type="entry name" value="HTH_TETR_1"/>
    <property type="match status" value="1"/>
</dbReference>
<dbReference type="InterPro" id="IPR036271">
    <property type="entry name" value="Tet_transcr_reg_TetR-rel_C_sf"/>
</dbReference>
<protein>
    <submittedName>
        <fullName evidence="4">TetR/AcrR family transcriptional regulator</fullName>
    </submittedName>
</protein>
<dbReference type="RefSeq" id="WP_138474333.1">
    <property type="nucleotide sequence ID" value="NZ_VBTH01000008.1"/>
</dbReference>
<dbReference type="PRINTS" id="PR00455">
    <property type="entry name" value="HTHTETR"/>
</dbReference>
<feature type="domain" description="HTH tetR-type" evidence="3">
    <location>
        <begin position="19"/>
        <end position="79"/>
    </location>
</feature>
<proteinExistence type="predicted"/>
<dbReference type="Pfam" id="PF00440">
    <property type="entry name" value="TetR_N"/>
    <property type="match status" value="1"/>
</dbReference>
<dbReference type="SUPFAM" id="SSF46689">
    <property type="entry name" value="Homeodomain-like"/>
    <property type="match status" value="1"/>
</dbReference>
<sequence>MSEIIFDNYRTWLEGQKIPNGERKSLLASLDLFAKQGYDGTSTAQIAEYAGVSQATIFKYFKTKQDLLMAIIEPVIKNFFPIYRDDFLAKLKEFRTLREFIHFFVQNRYKFAKDNQDAVIILITQALVSPQIRKLIVDTLKKPNHSIPDEVGRILRNTGEVRSDLDEITLVRTFIGSIGSYFLQSRFWKTKDEQHDLQLIEEQILAFLKN</sequence>
<evidence type="ECO:0000256" key="1">
    <source>
        <dbReference type="ARBA" id="ARBA00023125"/>
    </source>
</evidence>
<dbReference type="InterPro" id="IPR050109">
    <property type="entry name" value="HTH-type_TetR-like_transc_reg"/>
</dbReference>
<dbReference type="PROSITE" id="PS50977">
    <property type="entry name" value="HTH_TETR_2"/>
    <property type="match status" value="1"/>
</dbReference>
<gene>
    <name evidence="4" type="ORF">FEZ51_05675</name>
</gene>
<dbReference type="GO" id="GO:0003677">
    <property type="term" value="F:DNA binding"/>
    <property type="evidence" value="ECO:0007669"/>
    <property type="project" value="UniProtKB-UniRule"/>
</dbReference>
<dbReference type="SUPFAM" id="SSF48498">
    <property type="entry name" value="Tetracyclin repressor-like, C-terminal domain"/>
    <property type="match status" value="1"/>
</dbReference>
<comment type="caution">
    <text evidence="4">The sequence shown here is derived from an EMBL/GenBank/DDBJ whole genome shotgun (WGS) entry which is preliminary data.</text>
</comment>
<dbReference type="PANTHER" id="PTHR30055:SF222">
    <property type="entry name" value="REGULATORY PROTEIN"/>
    <property type="match status" value="1"/>
</dbReference>
<evidence type="ECO:0000313" key="4">
    <source>
        <dbReference type="EMBL" id="TLQ04290.1"/>
    </source>
</evidence>
<dbReference type="EMBL" id="VBTH01000008">
    <property type="protein sequence ID" value="TLQ04290.1"/>
    <property type="molecule type" value="Genomic_DNA"/>
</dbReference>
<reference evidence="4 5" key="1">
    <citation type="submission" date="2019-05" db="EMBL/GenBank/DDBJ databases">
        <title>The metagenome of a microbial culture collection derived from dairy environment covers the genomic content of the human microbiome.</title>
        <authorList>
            <person name="Roder T."/>
            <person name="Wuthrich D."/>
            <person name="Sattari Z."/>
            <person name="Von Ah U."/>
            <person name="Bar C."/>
            <person name="Ronchi F."/>
            <person name="Macpherson A.J."/>
            <person name="Ganal-Vonarburg S.C."/>
            <person name="Bruggmann R."/>
            <person name="Vergeres G."/>
        </authorList>
    </citation>
    <scope>NUCLEOTIDE SEQUENCE [LARGE SCALE GENOMIC DNA]</scope>
    <source>
        <strain evidence="4 5">FAM 18815</strain>
    </source>
</reference>
<feature type="DNA-binding region" description="H-T-H motif" evidence="2">
    <location>
        <begin position="42"/>
        <end position="61"/>
    </location>
</feature>
<dbReference type="Proteomes" id="UP000305541">
    <property type="component" value="Unassembled WGS sequence"/>
</dbReference>
<dbReference type="OrthoDB" id="9780824at2"/>
<keyword evidence="1 2" id="KW-0238">DNA-binding</keyword>
<organism evidence="4 5">
    <name type="scientific">Pediococcus stilesii</name>
    <dbReference type="NCBI Taxonomy" id="331679"/>
    <lineage>
        <taxon>Bacteria</taxon>
        <taxon>Bacillati</taxon>
        <taxon>Bacillota</taxon>
        <taxon>Bacilli</taxon>
        <taxon>Lactobacillales</taxon>
        <taxon>Lactobacillaceae</taxon>
        <taxon>Pediococcus</taxon>
    </lineage>
</organism>
<accession>A0A5R9BW21</accession>
<name>A0A5R9BW21_9LACO</name>
<dbReference type="PANTHER" id="PTHR30055">
    <property type="entry name" value="HTH-TYPE TRANSCRIPTIONAL REGULATOR RUTR"/>
    <property type="match status" value="1"/>
</dbReference>
<evidence type="ECO:0000313" key="5">
    <source>
        <dbReference type="Proteomes" id="UP000305541"/>
    </source>
</evidence>
<evidence type="ECO:0000256" key="2">
    <source>
        <dbReference type="PROSITE-ProRule" id="PRU00335"/>
    </source>
</evidence>
<dbReference type="InterPro" id="IPR009057">
    <property type="entry name" value="Homeodomain-like_sf"/>
</dbReference>